<name>A0ABT7ETK3_9GAMM</name>
<sequence length="161" mass="17488">MESLVQVILVGIGATLIMDLWALLLKVSFGIPSLNYGMVGRWFVYLTKGKVFHQGIMKTPPVSGENTLGWIAHYVIGVAFASLLFLVLGSEWIESPTLLPALVAGVVTIVFPFFIMQPCFGMGVAASKLPNPNTLRFRSLLAHLSFGIGLYLSAKLMMTLA</sequence>
<feature type="transmembrane region" description="Helical" evidence="1">
    <location>
        <begin position="97"/>
        <end position="115"/>
    </location>
</feature>
<proteinExistence type="predicted"/>
<dbReference type="RefSeq" id="WP_211013242.1">
    <property type="nucleotide sequence ID" value="NZ_JASJUT010000017.1"/>
</dbReference>
<evidence type="ECO:0000313" key="3">
    <source>
        <dbReference type="Proteomes" id="UP001231915"/>
    </source>
</evidence>
<evidence type="ECO:0000313" key="2">
    <source>
        <dbReference type="EMBL" id="MDK2598389.1"/>
    </source>
</evidence>
<protein>
    <submittedName>
        <fullName evidence="2">DUF2938 domain-containing protein</fullName>
    </submittedName>
</protein>
<comment type="caution">
    <text evidence="2">The sequence shown here is derived from an EMBL/GenBank/DDBJ whole genome shotgun (WGS) entry which is preliminary data.</text>
</comment>
<keyword evidence="1" id="KW-1133">Transmembrane helix</keyword>
<accession>A0ABT7ETK3</accession>
<dbReference type="Proteomes" id="UP001231915">
    <property type="component" value="Unassembled WGS sequence"/>
</dbReference>
<organism evidence="2 3">
    <name type="scientific">Pseudoalteromonas obscura</name>
    <dbReference type="NCBI Taxonomy" id="3048491"/>
    <lineage>
        <taxon>Bacteria</taxon>
        <taxon>Pseudomonadati</taxon>
        <taxon>Pseudomonadota</taxon>
        <taxon>Gammaproteobacteria</taxon>
        <taxon>Alteromonadales</taxon>
        <taxon>Pseudoalteromonadaceae</taxon>
        <taxon>Pseudoalteromonas</taxon>
    </lineage>
</organism>
<gene>
    <name evidence="2" type="ORF">QNM18_25365</name>
</gene>
<dbReference type="EMBL" id="JASJUT010000017">
    <property type="protein sequence ID" value="MDK2598389.1"/>
    <property type="molecule type" value="Genomic_DNA"/>
</dbReference>
<evidence type="ECO:0000256" key="1">
    <source>
        <dbReference type="SAM" id="Phobius"/>
    </source>
</evidence>
<dbReference type="Pfam" id="PF11158">
    <property type="entry name" value="DUF2938"/>
    <property type="match status" value="1"/>
</dbReference>
<reference evidence="2 3" key="1">
    <citation type="submission" date="2023-05" db="EMBL/GenBank/DDBJ databases">
        <title>Pseudoalteromonas ardens sp. nov., Pseudoalteromonas obscura sp. nov., and Pseudoalteromonas umbrosa sp. nov., isolated from the coral Montipora capitata.</title>
        <authorList>
            <person name="Thomas E.M."/>
            <person name="Smith E.M."/>
            <person name="Papke E."/>
            <person name="Shlafstein M.D."/>
            <person name="Oline D.K."/>
            <person name="Videau P."/>
            <person name="Saw J.H."/>
            <person name="Strangman W.K."/>
            <person name="Ushijima B."/>
        </authorList>
    </citation>
    <scope>NUCLEOTIDE SEQUENCE [LARGE SCALE GENOMIC DNA]</scope>
    <source>
        <strain evidence="2 3">P94</strain>
    </source>
</reference>
<keyword evidence="3" id="KW-1185">Reference proteome</keyword>
<dbReference type="InterPro" id="IPR021329">
    <property type="entry name" value="DUF2938"/>
</dbReference>
<feature type="transmembrane region" description="Helical" evidence="1">
    <location>
        <begin position="7"/>
        <end position="29"/>
    </location>
</feature>
<feature type="transmembrane region" description="Helical" evidence="1">
    <location>
        <begin position="70"/>
        <end position="90"/>
    </location>
</feature>
<keyword evidence="1" id="KW-0812">Transmembrane</keyword>
<keyword evidence="1" id="KW-0472">Membrane</keyword>
<feature type="transmembrane region" description="Helical" evidence="1">
    <location>
        <begin position="135"/>
        <end position="154"/>
    </location>
</feature>